<keyword evidence="1" id="KW-0472">Membrane</keyword>
<keyword evidence="3" id="KW-1185">Reference proteome</keyword>
<feature type="transmembrane region" description="Helical" evidence="1">
    <location>
        <begin position="6"/>
        <end position="23"/>
    </location>
</feature>
<evidence type="ECO:0000313" key="3">
    <source>
        <dbReference type="Proteomes" id="UP001596143"/>
    </source>
</evidence>
<reference evidence="3" key="1">
    <citation type="journal article" date="2019" name="Int. J. Syst. Evol. Microbiol.">
        <title>The Global Catalogue of Microorganisms (GCM) 10K type strain sequencing project: providing services to taxonomists for standard genome sequencing and annotation.</title>
        <authorList>
            <consortium name="The Broad Institute Genomics Platform"/>
            <consortium name="The Broad Institute Genome Sequencing Center for Infectious Disease"/>
            <person name="Wu L."/>
            <person name="Ma J."/>
        </authorList>
    </citation>
    <scope>NUCLEOTIDE SEQUENCE [LARGE SCALE GENOMIC DNA]</scope>
    <source>
        <strain evidence="3">CGMCC 1.15790</strain>
    </source>
</reference>
<gene>
    <name evidence="2" type="ORF">ACFPTR_04830</name>
</gene>
<keyword evidence="1" id="KW-1133">Transmembrane helix</keyword>
<comment type="caution">
    <text evidence="2">The sequence shown here is derived from an EMBL/GenBank/DDBJ whole genome shotgun (WGS) entry which is preliminary data.</text>
</comment>
<proteinExistence type="predicted"/>
<dbReference type="EMBL" id="JBHSPF010000018">
    <property type="protein sequence ID" value="MFC5628218.1"/>
    <property type="molecule type" value="Genomic_DNA"/>
</dbReference>
<dbReference type="Proteomes" id="UP001596143">
    <property type="component" value="Unassembled WGS sequence"/>
</dbReference>
<protein>
    <recommendedName>
        <fullName evidence="4">BshB3 potential contributor to bacillithiol synthesis</fullName>
    </recommendedName>
</protein>
<accession>A0ABW0U4Z8</accession>
<evidence type="ECO:0000313" key="2">
    <source>
        <dbReference type="EMBL" id="MFC5628218.1"/>
    </source>
</evidence>
<keyword evidence="1" id="KW-0812">Transmembrane</keyword>
<feature type="transmembrane region" description="Helical" evidence="1">
    <location>
        <begin position="35"/>
        <end position="60"/>
    </location>
</feature>
<organism evidence="2 3">
    <name type="scientific">Aliibacillus thermotolerans</name>
    <dbReference type="NCBI Taxonomy" id="1834418"/>
    <lineage>
        <taxon>Bacteria</taxon>
        <taxon>Bacillati</taxon>
        <taxon>Bacillota</taxon>
        <taxon>Bacilli</taxon>
        <taxon>Bacillales</taxon>
        <taxon>Bacillaceae</taxon>
        <taxon>Aliibacillus</taxon>
    </lineage>
</organism>
<evidence type="ECO:0008006" key="4">
    <source>
        <dbReference type="Google" id="ProtNLM"/>
    </source>
</evidence>
<evidence type="ECO:0000256" key="1">
    <source>
        <dbReference type="SAM" id="Phobius"/>
    </source>
</evidence>
<dbReference type="RefSeq" id="WP_270897485.1">
    <property type="nucleotide sequence ID" value="NZ_JBHSPF010000018.1"/>
</dbReference>
<name>A0ABW0U4Z8_9BACI</name>
<sequence>MLSFILIILIGISGIVITLYLTQVEDKNYNYNKSFSNMIVMYAIFLPVLLVIGGLIWIFAF</sequence>